<keyword evidence="3 9" id="KW-0698">rRNA processing</keyword>
<dbReference type="PATRIC" id="fig|1122148.6.peg.377"/>
<dbReference type="PANTHER" id="PTHR46986">
    <property type="entry name" value="ENDORIBONUCLEASE YBEY, CHLOROPLASTIC"/>
    <property type="match status" value="1"/>
</dbReference>
<dbReference type="PANTHER" id="PTHR46986:SF1">
    <property type="entry name" value="ENDORIBONUCLEASE YBEY, CHLOROPLASTIC"/>
    <property type="match status" value="1"/>
</dbReference>
<dbReference type="AlphaFoldDB" id="A0A0R2JWE6"/>
<dbReference type="InterPro" id="IPR023091">
    <property type="entry name" value="MetalPrtase_cat_dom_sf_prd"/>
</dbReference>
<accession>A0A0R2JWE6</accession>
<keyword evidence="4 9" id="KW-0540">Nuclease</keyword>
<evidence type="ECO:0000256" key="2">
    <source>
        <dbReference type="ARBA" id="ARBA00022517"/>
    </source>
</evidence>
<dbReference type="InterPro" id="IPR002036">
    <property type="entry name" value="YbeY"/>
</dbReference>
<name>A0A0R2JWE6_9LACO</name>
<keyword evidence="2 9" id="KW-0690">Ribosome biogenesis</keyword>
<dbReference type="GO" id="GO:0006364">
    <property type="term" value="P:rRNA processing"/>
    <property type="evidence" value="ECO:0007669"/>
    <property type="project" value="UniProtKB-UniRule"/>
</dbReference>
<reference evidence="10 11" key="1">
    <citation type="journal article" date="2015" name="Genome Announc.">
        <title>Expanding the biotechnology potential of lactobacilli through comparative genomics of 213 strains and associated genera.</title>
        <authorList>
            <person name="Sun Z."/>
            <person name="Harris H.M."/>
            <person name="McCann A."/>
            <person name="Guo C."/>
            <person name="Argimon S."/>
            <person name="Zhang W."/>
            <person name="Yang X."/>
            <person name="Jeffery I.B."/>
            <person name="Cooney J.C."/>
            <person name="Kagawa T.F."/>
            <person name="Liu W."/>
            <person name="Song Y."/>
            <person name="Salvetti E."/>
            <person name="Wrobel A."/>
            <person name="Rasinkangas P."/>
            <person name="Parkhill J."/>
            <person name="Rea M.C."/>
            <person name="O'Sullivan O."/>
            <person name="Ritari J."/>
            <person name="Douillard F.P."/>
            <person name="Paul Ross R."/>
            <person name="Yang R."/>
            <person name="Briner A.E."/>
            <person name="Felis G.E."/>
            <person name="de Vos W.M."/>
            <person name="Barrangou R."/>
            <person name="Klaenhammer T.R."/>
            <person name="Caufield P.W."/>
            <person name="Cui Y."/>
            <person name="Zhang H."/>
            <person name="O'Toole P.W."/>
        </authorList>
    </citation>
    <scope>NUCLEOTIDE SEQUENCE [LARGE SCALE GENOMIC DNA]</scope>
    <source>
        <strain evidence="10 11">DSM 20690</strain>
    </source>
</reference>
<feature type="binding site" evidence="9">
    <location>
        <position position="136"/>
    </location>
    <ligand>
        <name>Zn(2+)</name>
        <dbReference type="ChEBI" id="CHEBI:29105"/>
        <note>catalytic</note>
    </ligand>
</feature>
<evidence type="ECO:0000256" key="9">
    <source>
        <dbReference type="HAMAP-Rule" id="MF_00009"/>
    </source>
</evidence>
<comment type="caution">
    <text evidence="10">The sequence shown here is derived from an EMBL/GenBank/DDBJ whole genome shotgun (WGS) entry which is preliminary data.</text>
</comment>
<evidence type="ECO:0000313" key="11">
    <source>
        <dbReference type="Proteomes" id="UP000051565"/>
    </source>
</evidence>
<evidence type="ECO:0000256" key="3">
    <source>
        <dbReference type="ARBA" id="ARBA00022552"/>
    </source>
</evidence>
<keyword evidence="5 9" id="KW-0479">Metal-binding</keyword>
<dbReference type="STRING" id="53444.AYR59_05235"/>
<feature type="binding site" evidence="9">
    <location>
        <position position="126"/>
    </location>
    <ligand>
        <name>Zn(2+)</name>
        <dbReference type="ChEBI" id="CHEBI:29105"/>
        <note>catalytic</note>
    </ligand>
</feature>
<evidence type="ECO:0000256" key="7">
    <source>
        <dbReference type="ARBA" id="ARBA00022801"/>
    </source>
</evidence>
<dbReference type="NCBIfam" id="TIGR00043">
    <property type="entry name" value="rRNA maturation RNase YbeY"/>
    <property type="match status" value="1"/>
</dbReference>
<gene>
    <name evidence="9" type="primary">ybeY</name>
    <name evidence="10" type="ORF">IV52_GL000358</name>
</gene>
<dbReference type="InterPro" id="IPR020549">
    <property type="entry name" value="YbeY_CS"/>
</dbReference>
<keyword evidence="7 9" id="KW-0378">Hydrolase</keyword>
<evidence type="ECO:0000256" key="4">
    <source>
        <dbReference type="ARBA" id="ARBA00022722"/>
    </source>
</evidence>
<dbReference type="Pfam" id="PF02130">
    <property type="entry name" value="YbeY"/>
    <property type="match status" value="1"/>
</dbReference>
<comment type="similarity">
    <text evidence="1 9">Belongs to the endoribonuclease YbeY family.</text>
</comment>
<dbReference type="HAMAP" id="MF_00009">
    <property type="entry name" value="Endoribonucl_YbeY"/>
    <property type="match status" value="1"/>
</dbReference>
<dbReference type="GO" id="GO:0004222">
    <property type="term" value="F:metalloendopeptidase activity"/>
    <property type="evidence" value="ECO:0007669"/>
    <property type="project" value="InterPro"/>
</dbReference>
<evidence type="ECO:0000256" key="8">
    <source>
        <dbReference type="ARBA" id="ARBA00022833"/>
    </source>
</evidence>
<dbReference type="GO" id="GO:0005737">
    <property type="term" value="C:cytoplasm"/>
    <property type="evidence" value="ECO:0007669"/>
    <property type="project" value="UniProtKB-SubCell"/>
</dbReference>
<dbReference type="GO" id="GO:0004521">
    <property type="term" value="F:RNA endonuclease activity"/>
    <property type="evidence" value="ECO:0007669"/>
    <property type="project" value="UniProtKB-UniRule"/>
</dbReference>
<feature type="binding site" evidence="9">
    <location>
        <position position="130"/>
    </location>
    <ligand>
        <name>Zn(2+)</name>
        <dbReference type="ChEBI" id="CHEBI:29105"/>
        <note>catalytic</note>
    </ligand>
</feature>
<dbReference type="GeneID" id="61250238"/>
<sequence>MDLEINDITNEKVDANQPKLIKKILDYAADYLNLKENTEMSVTLVNNDKIREINRKYRDVDRATDVISFAIEDQDNDEFPVFMSDEMKAEIPENLGDIFVSMDKVKEQADFLGHSEDRELGFLIVHGFLHLNGYDHIDPKDEAVMFPLQRKILDSYGLKK</sequence>
<evidence type="ECO:0000256" key="6">
    <source>
        <dbReference type="ARBA" id="ARBA00022759"/>
    </source>
</evidence>
<dbReference type="RefSeq" id="WP_054646143.1">
    <property type="nucleotide sequence ID" value="NZ_FUXS01000001.1"/>
</dbReference>
<comment type="subcellular location">
    <subcellularLocation>
        <location evidence="9">Cytoplasm</location>
    </subcellularLocation>
</comment>
<dbReference type="EMBL" id="JQBT01000032">
    <property type="protein sequence ID" value="KRN78954.1"/>
    <property type="molecule type" value="Genomic_DNA"/>
</dbReference>
<dbReference type="EC" id="3.1.-.-" evidence="9"/>
<evidence type="ECO:0000313" key="10">
    <source>
        <dbReference type="EMBL" id="KRN78954.1"/>
    </source>
</evidence>
<evidence type="ECO:0000256" key="1">
    <source>
        <dbReference type="ARBA" id="ARBA00010875"/>
    </source>
</evidence>
<evidence type="ECO:0000256" key="5">
    <source>
        <dbReference type="ARBA" id="ARBA00022723"/>
    </source>
</evidence>
<keyword evidence="8 9" id="KW-0862">Zinc</keyword>
<keyword evidence="6 9" id="KW-0255">Endonuclease</keyword>
<keyword evidence="9" id="KW-0963">Cytoplasm</keyword>
<dbReference type="PROSITE" id="PS01306">
    <property type="entry name" value="UPF0054"/>
    <property type="match status" value="1"/>
</dbReference>
<protein>
    <recommendedName>
        <fullName evidence="9">Endoribonuclease YbeY</fullName>
        <ecNumber evidence="9">3.1.-.-</ecNumber>
    </recommendedName>
</protein>
<comment type="cofactor">
    <cofactor evidence="9">
        <name>Zn(2+)</name>
        <dbReference type="ChEBI" id="CHEBI:29105"/>
    </cofactor>
    <text evidence="9">Binds 1 zinc ion.</text>
</comment>
<organism evidence="10 11">
    <name type="scientific">Fructilactobacillus lindneri DSM 20690 = JCM 11027</name>
    <dbReference type="NCBI Taxonomy" id="1122148"/>
    <lineage>
        <taxon>Bacteria</taxon>
        <taxon>Bacillati</taxon>
        <taxon>Bacillota</taxon>
        <taxon>Bacilli</taxon>
        <taxon>Lactobacillales</taxon>
        <taxon>Lactobacillaceae</taxon>
        <taxon>Fructilactobacillus</taxon>
    </lineage>
</organism>
<dbReference type="Gene3D" id="3.40.390.30">
    <property type="entry name" value="Metalloproteases ('zincins'), catalytic domain"/>
    <property type="match status" value="1"/>
</dbReference>
<dbReference type="GO" id="GO:0008270">
    <property type="term" value="F:zinc ion binding"/>
    <property type="evidence" value="ECO:0007669"/>
    <property type="project" value="UniProtKB-UniRule"/>
</dbReference>
<comment type="function">
    <text evidence="9">Single strand-specific metallo-endoribonuclease involved in late-stage 70S ribosome quality control and in maturation of the 3' terminus of the 16S rRNA.</text>
</comment>
<dbReference type="SUPFAM" id="SSF55486">
    <property type="entry name" value="Metalloproteases ('zincins'), catalytic domain"/>
    <property type="match status" value="1"/>
</dbReference>
<keyword evidence="11" id="KW-1185">Reference proteome</keyword>
<dbReference type="Proteomes" id="UP000051565">
    <property type="component" value="Unassembled WGS sequence"/>
</dbReference>
<dbReference type="OrthoDB" id="9807740at2"/>
<proteinExistence type="inferred from homology"/>